<reference evidence="2 3" key="1">
    <citation type="submission" date="2020-10" db="EMBL/GenBank/DDBJ databases">
        <title>Connecting structure to function with the recovery of over 1000 high-quality activated sludge metagenome-assembled genomes encoding full-length rRNA genes using long-read sequencing.</title>
        <authorList>
            <person name="Singleton C.M."/>
            <person name="Petriglieri F."/>
            <person name="Kristensen J.M."/>
            <person name="Kirkegaard R.H."/>
            <person name="Michaelsen T.Y."/>
            <person name="Andersen M.H."/>
            <person name="Karst S.M."/>
            <person name="Dueholm M.S."/>
            <person name="Nielsen P.H."/>
            <person name="Albertsen M."/>
        </authorList>
    </citation>
    <scope>NUCLEOTIDE SEQUENCE [LARGE SCALE GENOMIC DNA]</scope>
    <source>
        <strain evidence="2">Lyne_18-Q3-R50-59_MAXAC.006</strain>
    </source>
</reference>
<evidence type="ECO:0000256" key="1">
    <source>
        <dbReference type="ARBA" id="ARBA00022490"/>
    </source>
</evidence>
<dbReference type="CDD" id="cd07187">
    <property type="entry name" value="YvcK_like"/>
    <property type="match status" value="1"/>
</dbReference>
<protein>
    <submittedName>
        <fullName evidence="2">Uridine diphosphate-N-acetylglucosamine-binding protein YvcK</fullName>
    </submittedName>
</protein>
<dbReference type="NCBIfam" id="TIGR01826">
    <property type="entry name" value="CofD_related"/>
    <property type="match status" value="1"/>
</dbReference>
<dbReference type="Proteomes" id="UP000727993">
    <property type="component" value="Unassembled WGS sequence"/>
</dbReference>
<dbReference type="Pfam" id="PF01933">
    <property type="entry name" value="CofD"/>
    <property type="match status" value="1"/>
</dbReference>
<dbReference type="AlphaFoldDB" id="A0A936NEQ0"/>
<comment type="caution">
    <text evidence="2">The sequence shown here is derived from an EMBL/GenBank/DDBJ whole genome shotgun (WGS) entry which is preliminary data.</text>
</comment>
<evidence type="ECO:0000313" key="2">
    <source>
        <dbReference type="EMBL" id="MBK9298955.1"/>
    </source>
</evidence>
<name>A0A936NEQ0_9ACTN</name>
<dbReference type="GO" id="GO:0043743">
    <property type="term" value="F:LPPG:FO 2-phospho-L-lactate transferase activity"/>
    <property type="evidence" value="ECO:0007669"/>
    <property type="project" value="InterPro"/>
</dbReference>
<dbReference type="InterPro" id="IPR002882">
    <property type="entry name" value="CofD"/>
</dbReference>
<accession>A0A936NEQ0</accession>
<dbReference type="InterPro" id="IPR038136">
    <property type="entry name" value="CofD-like_dom_sf"/>
</dbReference>
<gene>
    <name evidence="2" type="primary">yvcK</name>
    <name evidence="2" type="ORF">IPN02_19435</name>
</gene>
<dbReference type="SUPFAM" id="SSF142338">
    <property type="entry name" value="CofD-like"/>
    <property type="match status" value="1"/>
</dbReference>
<dbReference type="PANTHER" id="PTHR30135">
    <property type="entry name" value="UNCHARACTERIZED PROTEIN YVCK-RELATED"/>
    <property type="match status" value="1"/>
</dbReference>
<dbReference type="InterPro" id="IPR010119">
    <property type="entry name" value="Gluconeogen_factor"/>
</dbReference>
<evidence type="ECO:0000313" key="3">
    <source>
        <dbReference type="Proteomes" id="UP000727993"/>
    </source>
</evidence>
<proteinExistence type="predicted"/>
<dbReference type="PANTHER" id="PTHR30135:SF3">
    <property type="entry name" value="GLUCONEOGENESIS FACTOR-RELATED"/>
    <property type="match status" value="1"/>
</dbReference>
<sequence>MACNVVAIGGGHGLSATLRAVRRYADDICGVVTVGDDGGSTGRLRRAGWDVVPGDLRKSLVALAPPESLLAAGLEHRFEAGEVAGHTAGNLLLGAMMRECGGDLIAVLDALGEALGTVGRVLPAAVNPVTLLGETSEGWVRGQVEVASTTNLVRLGFEPADPMVPGDAVDAIVAADQVILGPGSLYTSVLAAAAVPGIRRAVARSTAQVVYVANLAAQEPESEGYDVSDHVAALAVHGLTPDAVLYDPDRLAGVDGVSTAVGEQLTEANPWVHDAERLAEALAGLAGVPLWSEREQAAND</sequence>
<keyword evidence="1" id="KW-0963">Cytoplasm</keyword>
<dbReference type="EMBL" id="JADJZA010000011">
    <property type="protein sequence ID" value="MBK9298955.1"/>
    <property type="molecule type" value="Genomic_DNA"/>
</dbReference>
<organism evidence="2 3">
    <name type="scientific">Candidatus Neomicrothrix subdominans</name>
    <dbReference type="NCBI Taxonomy" id="2954438"/>
    <lineage>
        <taxon>Bacteria</taxon>
        <taxon>Bacillati</taxon>
        <taxon>Actinomycetota</taxon>
        <taxon>Acidimicrobiia</taxon>
        <taxon>Acidimicrobiales</taxon>
        <taxon>Microthrixaceae</taxon>
        <taxon>Candidatus Neomicrothrix</taxon>
    </lineage>
</organism>
<dbReference type="Gene3D" id="3.40.50.10680">
    <property type="entry name" value="CofD-like domains"/>
    <property type="match status" value="1"/>
</dbReference>